<dbReference type="FunFam" id="1.10.8.10:FF:000001">
    <property type="entry name" value="Elongation factor Ts"/>
    <property type="match status" value="1"/>
</dbReference>
<dbReference type="CDD" id="cd14275">
    <property type="entry name" value="UBA_EF-Ts"/>
    <property type="match status" value="1"/>
</dbReference>
<dbReference type="EMBL" id="UOED01000023">
    <property type="protein sequence ID" value="VAV87206.1"/>
    <property type="molecule type" value="Genomic_DNA"/>
</dbReference>
<dbReference type="GO" id="GO:0003746">
    <property type="term" value="F:translation elongation factor activity"/>
    <property type="evidence" value="ECO:0007669"/>
    <property type="project" value="UniProtKB-KW"/>
</dbReference>
<name>A0A3B0REB6_9ZZZZ</name>
<feature type="domain" description="Translation elongation factor EFTs/EF1B dimerisation" evidence="4">
    <location>
        <begin position="71"/>
        <end position="288"/>
    </location>
</feature>
<dbReference type="AlphaFoldDB" id="A0A3B0REB6"/>
<dbReference type="HAMAP" id="MF_00050">
    <property type="entry name" value="EF_Ts"/>
    <property type="match status" value="1"/>
</dbReference>
<dbReference type="PROSITE" id="PS01126">
    <property type="entry name" value="EF_TS_1"/>
    <property type="match status" value="1"/>
</dbReference>
<protein>
    <submittedName>
        <fullName evidence="5">Translation elongation factor Ts</fullName>
    </submittedName>
</protein>
<dbReference type="InterPro" id="IPR001816">
    <property type="entry name" value="Transl_elong_EFTs/EF1B"/>
</dbReference>
<evidence type="ECO:0000313" key="5">
    <source>
        <dbReference type="EMBL" id="VAV87206.1"/>
    </source>
</evidence>
<proteinExistence type="inferred from homology"/>
<evidence type="ECO:0000259" key="4">
    <source>
        <dbReference type="Pfam" id="PF00889"/>
    </source>
</evidence>
<dbReference type="InterPro" id="IPR009060">
    <property type="entry name" value="UBA-like_sf"/>
</dbReference>
<evidence type="ECO:0000256" key="2">
    <source>
        <dbReference type="ARBA" id="ARBA00022768"/>
    </source>
</evidence>
<comment type="similarity">
    <text evidence="1">Belongs to the EF-Ts family.</text>
</comment>
<dbReference type="PROSITE" id="PS01127">
    <property type="entry name" value="EF_TS_2"/>
    <property type="match status" value="1"/>
</dbReference>
<dbReference type="SUPFAM" id="SSF46934">
    <property type="entry name" value="UBA-like"/>
    <property type="match status" value="1"/>
</dbReference>
<keyword evidence="2 5" id="KW-0251">Elongation factor</keyword>
<evidence type="ECO:0000256" key="1">
    <source>
        <dbReference type="ARBA" id="ARBA00005532"/>
    </source>
</evidence>
<dbReference type="InterPro" id="IPR036402">
    <property type="entry name" value="EF-Ts_dimer_sf"/>
</dbReference>
<gene>
    <name evidence="5" type="ORF">MNBD_ALPHA02-1050</name>
</gene>
<keyword evidence="3" id="KW-0648">Protein biosynthesis</keyword>
<dbReference type="SUPFAM" id="SSF54713">
    <property type="entry name" value="Elongation factor Ts (EF-Ts), dimerisation domain"/>
    <property type="match status" value="2"/>
</dbReference>
<reference evidence="5" key="1">
    <citation type="submission" date="2018-06" db="EMBL/GenBank/DDBJ databases">
        <authorList>
            <person name="Zhirakovskaya E."/>
        </authorList>
    </citation>
    <scope>NUCLEOTIDE SEQUENCE</scope>
</reference>
<dbReference type="Gene3D" id="3.30.479.20">
    <property type="entry name" value="Elongation factor Ts, dimerisation domain"/>
    <property type="match status" value="2"/>
</dbReference>
<dbReference type="NCBIfam" id="TIGR00116">
    <property type="entry name" value="tsf"/>
    <property type="match status" value="1"/>
</dbReference>
<dbReference type="Gene3D" id="1.10.8.10">
    <property type="entry name" value="DNA helicase RuvA subunit, C-terminal domain"/>
    <property type="match status" value="1"/>
</dbReference>
<accession>A0A3B0REB6</accession>
<dbReference type="InterPro" id="IPR014039">
    <property type="entry name" value="Transl_elong_EFTs/EF1B_dimer"/>
</dbReference>
<dbReference type="InterPro" id="IPR018101">
    <property type="entry name" value="Transl_elong_Ts_CS"/>
</dbReference>
<evidence type="ECO:0000256" key="3">
    <source>
        <dbReference type="ARBA" id="ARBA00022917"/>
    </source>
</evidence>
<organism evidence="5">
    <name type="scientific">hydrothermal vent metagenome</name>
    <dbReference type="NCBI Taxonomy" id="652676"/>
    <lineage>
        <taxon>unclassified sequences</taxon>
        <taxon>metagenomes</taxon>
        <taxon>ecological metagenomes</taxon>
    </lineage>
</organism>
<sequence>MAQITASLVKELREKSGAGMMDCKNALKENDGDVEKSMDWLRQKGISKAAKKSSRVAAEGLVAVASNGTAAVAVEVNSETDFVARNDFFQELVNKVAAVALENGGDYEATLAADYPGTGRNVKDELVEAVGTIGENMNFRKSIGLSVNNGVVATYIHNSVAPGLGKIAVLVALESTADEGTLTALGKQLAMHVAATAPLALTVDDLDPQAVERERNVLVEQARESGKPDNIIEKMIVGRMAKFYQEVVFTEQTFIIDGETKVSKVIANAAKDAGTDIKLVGYTRLELGAGIEKAKDDFAAEVAAAVGK</sequence>
<dbReference type="Gene3D" id="1.10.286.20">
    <property type="match status" value="1"/>
</dbReference>
<dbReference type="GO" id="GO:0005737">
    <property type="term" value="C:cytoplasm"/>
    <property type="evidence" value="ECO:0007669"/>
    <property type="project" value="UniProtKB-ARBA"/>
</dbReference>
<dbReference type="PANTHER" id="PTHR11741">
    <property type="entry name" value="ELONGATION FACTOR TS"/>
    <property type="match status" value="1"/>
</dbReference>
<dbReference type="Pfam" id="PF00889">
    <property type="entry name" value="EF_TS"/>
    <property type="match status" value="1"/>
</dbReference>
<dbReference type="FunFam" id="1.10.286.20:FF:000001">
    <property type="entry name" value="Elongation factor Ts"/>
    <property type="match status" value="1"/>
</dbReference>
<dbReference type="PANTHER" id="PTHR11741:SF0">
    <property type="entry name" value="ELONGATION FACTOR TS, MITOCHONDRIAL"/>
    <property type="match status" value="1"/>
</dbReference>